<evidence type="ECO:0000313" key="3">
    <source>
        <dbReference type="Proteomes" id="UP000276834"/>
    </source>
</evidence>
<proteinExistence type="predicted"/>
<name>A0A3L8SYQ1_CHLGU</name>
<organism evidence="2 3">
    <name type="scientific">Chloebia gouldiae</name>
    <name type="common">Gouldian finch</name>
    <name type="synonym">Erythrura gouldiae</name>
    <dbReference type="NCBI Taxonomy" id="44316"/>
    <lineage>
        <taxon>Eukaryota</taxon>
        <taxon>Metazoa</taxon>
        <taxon>Chordata</taxon>
        <taxon>Craniata</taxon>
        <taxon>Vertebrata</taxon>
        <taxon>Euteleostomi</taxon>
        <taxon>Archelosauria</taxon>
        <taxon>Archosauria</taxon>
        <taxon>Dinosauria</taxon>
        <taxon>Saurischia</taxon>
        <taxon>Theropoda</taxon>
        <taxon>Coelurosauria</taxon>
        <taxon>Aves</taxon>
        <taxon>Neognathae</taxon>
        <taxon>Neoaves</taxon>
        <taxon>Telluraves</taxon>
        <taxon>Australaves</taxon>
        <taxon>Passeriformes</taxon>
        <taxon>Passeroidea</taxon>
        <taxon>Passeridae</taxon>
        <taxon>Chloebia</taxon>
    </lineage>
</organism>
<accession>A0A3L8SYQ1</accession>
<comment type="caution">
    <text evidence="2">The sequence shown here is derived from an EMBL/GenBank/DDBJ whole genome shotgun (WGS) entry which is preliminary data.</text>
</comment>
<evidence type="ECO:0000313" key="2">
    <source>
        <dbReference type="EMBL" id="RLW11611.1"/>
    </source>
</evidence>
<gene>
    <name evidence="2" type="ORF">DV515_00001546</name>
</gene>
<feature type="region of interest" description="Disordered" evidence="1">
    <location>
        <begin position="25"/>
        <end position="44"/>
    </location>
</feature>
<sequence length="97" mass="11452">MRLQLLGHQILPHLNWVKRVNSGGRDLQDQQAVKDEKEQKEREMLDQRETVELRAILDHWGLQDGDTWVPRVLWDVKACLVYLAPRHQHTRRKGNPG</sequence>
<protein>
    <submittedName>
        <fullName evidence="2">Uncharacterized protein</fullName>
    </submittedName>
</protein>
<dbReference type="Proteomes" id="UP000276834">
    <property type="component" value="Unassembled WGS sequence"/>
</dbReference>
<keyword evidence="3" id="KW-1185">Reference proteome</keyword>
<reference evidence="2 3" key="1">
    <citation type="journal article" date="2018" name="Proc. R. Soc. B">
        <title>A non-coding region near Follistatin controls head colour polymorphism in the Gouldian finch.</title>
        <authorList>
            <person name="Toomey M.B."/>
            <person name="Marques C.I."/>
            <person name="Andrade P."/>
            <person name="Araujo P.M."/>
            <person name="Sabatino S."/>
            <person name="Gazda M.A."/>
            <person name="Afonso S."/>
            <person name="Lopes R.J."/>
            <person name="Corbo J.C."/>
            <person name="Carneiro M."/>
        </authorList>
    </citation>
    <scope>NUCLEOTIDE SEQUENCE [LARGE SCALE GENOMIC DNA]</scope>
    <source>
        <strain evidence="2">Red01</strain>
        <tissue evidence="2">Muscle</tissue>
    </source>
</reference>
<dbReference type="EMBL" id="QUSF01000003">
    <property type="protein sequence ID" value="RLW11611.1"/>
    <property type="molecule type" value="Genomic_DNA"/>
</dbReference>
<feature type="compositionally biased region" description="Basic and acidic residues" evidence="1">
    <location>
        <begin position="26"/>
        <end position="44"/>
    </location>
</feature>
<evidence type="ECO:0000256" key="1">
    <source>
        <dbReference type="SAM" id="MobiDB-lite"/>
    </source>
</evidence>
<dbReference type="AlphaFoldDB" id="A0A3L8SYQ1"/>